<evidence type="ECO:0000256" key="3">
    <source>
        <dbReference type="ARBA" id="ARBA00022692"/>
    </source>
</evidence>
<evidence type="ECO:0000313" key="9">
    <source>
        <dbReference type="Proteomes" id="UP000006833"/>
    </source>
</evidence>
<keyword evidence="3 6" id="KW-0812">Transmembrane</keyword>
<accession>A8LQ04</accession>
<dbReference type="KEGG" id="dsh:Dshi_3511"/>
<dbReference type="HOGENOM" id="CLU_176001_6_0_5"/>
<comment type="subcellular location">
    <subcellularLocation>
        <location evidence="1">Cell membrane</location>
        <topology evidence="1">Multi-pass membrane protein</topology>
    </subcellularLocation>
</comment>
<dbReference type="OrthoDB" id="8455471at2"/>
<feature type="domain" description="Cardiolipin synthase N-terminal" evidence="7">
    <location>
        <begin position="16"/>
        <end position="57"/>
    </location>
</feature>
<proteinExistence type="predicted"/>
<name>A8LQ04_DINSH</name>
<keyword evidence="5 6" id="KW-0472">Membrane</keyword>
<gene>
    <name evidence="8" type="ordered locus">Dshi_3511</name>
</gene>
<feature type="transmembrane region" description="Helical" evidence="6">
    <location>
        <begin position="35"/>
        <end position="55"/>
    </location>
</feature>
<dbReference type="AlphaFoldDB" id="A8LQ04"/>
<feature type="transmembrane region" description="Helical" evidence="6">
    <location>
        <begin position="6"/>
        <end position="23"/>
    </location>
</feature>
<evidence type="ECO:0000256" key="4">
    <source>
        <dbReference type="ARBA" id="ARBA00022989"/>
    </source>
</evidence>
<dbReference type="RefSeq" id="WP_012180167.1">
    <property type="nucleotide sequence ID" value="NC_009952.1"/>
</dbReference>
<dbReference type="STRING" id="398580.Dshi_3511"/>
<evidence type="ECO:0000256" key="1">
    <source>
        <dbReference type="ARBA" id="ARBA00004651"/>
    </source>
</evidence>
<evidence type="ECO:0000256" key="5">
    <source>
        <dbReference type="ARBA" id="ARBA00023136"/>
    </source>
</evidence>
<evidence type="ECO:0000259" key="7">
    <source>
        <dbReference type="Pfam" id="PF13396"/>
    </source>
</evidence>
<dbReference type="GO" id="GO:0005886">
    <property type="term" value="C:plasma membrane"/>
    <property type="evidence" value="ECO:0007669"/>
    <property type="project" value="UniProtKB-SubCell"/>
</dbReference>
<organism evidence="8 9">
    <name type="scientific">Dinoroseobacter shibae (strain DSM 16493 / NCIMB 14021 / DFL 12)</name>
    <dbReference type="NCBI Taxonomy" id="398580"/>
    <lineage>
        <taxon>Bacteria</taxon>
        <taxon>Pseudomonadati</taxon>
        <taxon>Pseudomonadota</taxon>
        <taxon>Alphaproteobacteria</taxon>
        <taxon>Rhodobacterales</taxon>
        <taxon>Roseobacteraceae</taxon>
        <taxon>Dinoroseobacter</taxon>
    </lineage>
</organism>
<dbReference type="EMBL" id="CP000830">
    <property type="protein sequence ID" value="ABV95244.1"/>
    <property type="molecule type" value="Genomic_DNA"/>
</dbReference>
<dbReference type="InterPro" id="IPR027379">
    <property type="entry name" value="CLS_N"/>
</dbReference>
<keyword evidence="4 6" id="KW-1133">Transmembrane helix</keyword>
<evidence type="ECO:0000256" key="2">
    <source>
        <dbReference type="ARBA" id="ARBA00022475"/>
    </source>
</evidence>
<dbReference type="Pfam" id="PF13396">
    <property type="entry name" value="PLDc_N"/>
    <property type="match status" value="1"/>
</dbReference>
<evidence type="ECO:0000313" key="8">
    <source>
        <dbReference type="EMBL" id="ABV95244.1"/>
    </source>
</evidence>
<protein>
    <recommendedName>
        <fullName evidence="7">Cardiolipin synthase N-terminal domain-containing protein</fullName>
    </recommendedName>
</protein>
<dbReference type="Proteomes" id="UP000006833">
    <property type="component" value="Chromosome"/>
</dbReference>
<reference evidence="9" key="1">
    <citation type="journal article" date="2010" name="ISME J.">
        <title>The complete genome sequence of the algal symbiont Dinoroseobacter shibae: a hitchhiker's guide to life in the sea.</title>
        <authorList>
            <person name="Wagner-Dobler I."/>
            <person name="Ballhausen B."/>
            <person name="Berger M."/>
            <person name="Brinkhoff T."/>
            <person name="Buchholz I."/>
            <person name="Bunk B."/>
            <person name="Cypionka H."/>
            <person name="Daniel R."/>
            <person name="Drepper T."/>
            <person name="Gerdts G."/>
            <person name="Hahnke S."/>
            <person name="Han C."/>
            <person name="Jahn D."/>
            <person name="Kalhoefer D."/>
            <person name="Kiss H."/>
            <person name="Klenk H.P."/>
            <person name="Kyrpides N."/>
            <person name="Liebl W."/>
            <person name="Liesegang H."/>
            <person name="Meincke L."/>
            <person name="Pati A."/>
            <person name="Petersen J."/>
            <person name="Piekarski T."/>
            <person name="Pommerenke C."/>
            <person name="Pradella S."/>
            <person name="Pukall R."/>
            <person name="Rabus R."/>
            <person name="Stackebrandt E."/>
            <person name="Thole S."/>
            <person name="Thompson L."/>
            <person name="Tielen P."/>
            <person name="Tomasch J."/>
            <person name="von Jan M."/>
            <person name="Wanphrut N."/>
            <person name="Wichels A."/>
            <person name="Zech H."/>
            <person name="Simon M."/>
        </authorList>
    </citation>
    <scope>NUCLEOTIDE SEQUENCE [LARGE SCALE GENOMIC DNA]</scope>
    <source>
        <strain evidence="9">DSM 16493 / NCIMB 14021 / DFL 12</strain>
    </source>
</reference>
<evidence type="ECO:0000256" key="6">
    <source>
        <dbReference type="SAM" id="Phobius"/>
    </source>
</evidence>
<sequence>MGIEVVGIGSFLLLVAMLWAIISTIGSTASTGAKVIWCLFILFLPLLGFIIWLFFGPHAKR</sequence>
<keyword evidence="2" id="KW-1003">Cell membrane</keyword>
<keyword evidence="9" id="KW-1185">Reference proteome</keyword>